<evidence type="ECO:0000313" key="2">
    <source>
        <dbReference type="Proteomes" id="UP000799755"/>
    </source>
</evidence>
<evidence type="ECO:0000313" key="1">
    <source>
        <dbReference type="EMBL" id="KAF2464520.1"/>
    </source>
</evidence>
<name>A0ACB6QCE0_9PLEO</name>
<accession>A0ACB6QCE0</accession>
<sequence>MLFPSSAPALAAKYNLLPTQTTHRINLLNAFSLSPDPNLTPSQTPNTRILEIGCGQGDCTALLAHLIGPTGHIDAIDPAPLDYGSPETLGAAQARLKMHPEIGGRISFHQCTPDEFFARASTQGLEPGDYREGRGQRYDAAILCHCLWYFSSSTDVLNTLRAAKHHAHKLCVAEWSLASQHPAAMPHVLTALTRAACEAHIPDSDQNIRTLLSPAEIKKLAKEAGWGVVREGMVHPDEELDDAKWEVNMLLGEDDGAGFLRRAREDVGGVGLERERVLGLLASMLDSVKESVKGVCDGGGNVRCMDVWWGIFE</sequence>
<reference evidence="1" key="1">
    <citation type="journal article" date="2020" name="Stud. Mycol.">
        <title>101 Dothideomycetes genomes: a test case for predicting lifestyles and emergence of pathogens.</title>
        <authorList>
            <person name="Haridas S."/>
            <person name="Albert R."/>
            <person name="Binder M."/>
            <person name="Bloem J."/>
            <person name="Labutti K."/>
            <person name="Salamov A."/>
            <person name="Andreopoulos B."/>
            <person name="Baker S."/>
            <person name="Barry K."/>
            <person name="Bills G."/>
            <person name="Bluhm B."/>
            <person name="Cannon C."/>
            <person name="Castanera R."/>
            <person name="Culley D."/>
            <person name="Daum C."/>
            <person name="Ezra D."/>
            <person name="Gonzalez J."/>
            <person name="Henrissat B."/>
            <person name="Kuo A."/>
            <person name="Liang C."/>
            <person name="Lipzen A."/>
            <person name="Lutzoni F."/>
            <person name="Magnuson J."/>
            <person name="Mondo S."/>
            <person name="Nolan M."/>
            <person name="Ohm R."/>
            <person name="Pangilinan J."/>
            <person name="Park H.-J."/>
            <person name="Ramirez L."/>
            <person name="Alfaro M."/>
            <person name="Sun H."/>
            <person name="Tritt A."/>
            <person name="Yoshinaga Y."/>
            <person name="Zwiers L.-H."/>
            <person name="Turgeon B."/>
            <person name="Goodwin S."/>
            <person name="Spatafora J."/>
            <person name="Crous P."/>
            <person name="Grigoriev I."/>
        </authorList>
    </citation>
    <scope>NUCLEOTIDE SEQUENCE</scope>
    <source>
        <strain evidence="1">ATCC 200398</strain>
    </source>
</reference>
<comment type="caution">
    <text evidence="1">The sequence shown here is derived from an EMBL/GenBank/DDBJ whole genome shotgun (WGS) entry which is preliminary data.</text>
</comment>
<organism evidence="1 2">
    <name type="scientific">Lindgomyces ingoldianus</name>
    <dbReference type="NCBI Taxonomy" id="673940"/>
    <lineage>
        <taxon>Eukaryota</taxon>
        <taxon>Fungi</taxon>
        <taxon>Dikarya</taxon>
        <taxon>Ascomycota</taxon>
        <taxon>Pezizomycotina</taxon>
        <taxon>Dothideomycetes</taxon>
        <taxon>Pleosporomycetidae</taxon>
        <taxon>Pleosporales</taxon>
        <taxon>Lindgomycetaceae</taxon>
        <taxon>Lindgomyces</taxon>
    </lineage>
</organism>
<protein>
    <submittedName>
        <fullName evidence="1">Uncharacterized protein</fullName>
    </submittedName>
</protein>
<dbReference type="Proteomes" id="UP000799755">
    <property type="component" value="Unassembled WGS sequence"/>
</dbReference>
<dbReference type="EMBL" id="MU003536">
    <property type="protein sequence ID" value="KAF2464520.1"/>
    <property type="molecule type" value="Genomic_DNA"/>
</dbReference>
<gene>
    <name evidence="1" type="ORF">BDR25DRAFT_307210</name>
</gene>
<proteinExistence type="predicted"/>
<keyword evidence="2" id="KW-1185">Reference proteome</keyword>